<feature type="transmembrane region" description="Helical" evidence="2">
    <location>
        <begin position="411"/>
        <end position="431"/>
    </location>
</feature>
<evidence type="ECO:0000256" key="2">
    <source>
        <dbReference type="SAM" id="Phobius"/>
    </source>
</evidence>
<keyword evidence="2" id="KW-0812">Transmembrane</keyword>
<evidence type="ECO:0000313" key="4">
    <source>
        <dbReference type="Proteomes" id="UP000751190"/>
    </source>
</evidence>
<proteinExistence type="predicted"/>
<protein>
    <recommendedName>
        <fullName evidence="5">Transmembrane protein</fullName>
    </recommendedName>
</protein>
<dbReference type="OrthoDB" id="10541573at2759"/>
<evidence type="ECO:0000313" key="3">
    <source>
        <dbReference type="EMBL" id="KAG8464478.1"/>
    </source>
</evidence>
<gene>
    <name evidence="3" type="ORF">KFE25_003541</name>
</gene>
<feature type="transmembrane region" description="Helical" evidence="2">
    <location>
        <begin position="222"/>
        <end position="245"/>
    </location>
</feature>
<feature type="region of interest" description="Disordered" evidence="1">
    <location>
        <begin position="1"/>
        <end position="124"/>
    </location>
</feature>
<keyword evidence="4" id="KW-1185">Reference proteome</keyword>
<feature type="transmembrane region" description="Helical" evidence="2">
    <location>
        <begin position="257"/>
        <end position="283"/>
    </location>
</feature>
<dbReference type="Proteomes" id="UP000751190">
    <property type="component" value="Unassembled WGS sequence"/>
</dbReference>
<accession>A0A8J5XD27</accession>
<organism evidence="3 4">
    <name type="scientific">Diacronema lutheri</name>
    <name type="common">Unicellular marine alga</name>
    <name type="synonym">Monochrysis lutheri</name>
    <dbReference type="NCBI Taxonomy" id="2081491"/>
    <lineage>
        <taxon>Eukaryota</taxon>
        <taxon>Haptista</taxon>
        <taxon>Haptophyta</taxon>
        <taxon>Pavlovophyceae</taxon>
        <taxon>Pavlovales</taxon>
        <taxon>Pavlovaceae</taxon>
        <taxon>Diacronema</taxon>
    </lineage>
</organism>
<name>A0A8J5XD27_DIALT</name>
<evidence type="ECO:0000256" key="1">
    <source>
        <dbReference type="SAM" id="MobiDB-lite"/>
    </source>
</evidence>
<evidence type="ECO:0008006" key="5">
    <source>
        <dbReference type="Google" id="ProtNLM"/>
    </source>
</evidence>
<dbReference type="AlphaFoldDB" id="A0A8J5XD27"/>
<feature type="compositionally biased region" description="Basic and acidic residues" evidence="1">
    <location>
        <begin position="1"/>
        <end position="12"/>
    </location>
</feature>
<keyword evidence="2" id="KW-0472">Membrane</keyword>
<comment type="caution">
    <text evidence="3">The sequence shown here is derived from an EMBL/GenBank/DDBJ whole genome shotgun (WGS) entry which is preliminary data.</text>
</comment>
<dbReference type="EMBL" id="JAGTXO010000013">
    <property type="protein sequence ID" value="KAG8464478.1"/>
    <property type="molecule type" value="Genomic_DNA"/>
</dbReference>
<sequence length="469" mass="48067">MADRRARRRGEAEGSATPPRAEEDAPRDAQSGSAEPRRRRGRPASDAADDGGGWPAGAYEGERGAQQPESPSQAEFGGMGGVHGGASRRRRRQLDLSGVQPASAASDLAPGAQPPGALPLWSRGDRQPLLGENALLIDAEDVLREGEGGVSSESALPAATLGLAGAQAGAAGPTTSRYAEDPVHGGFVRALDAPPPPDGGEDTLLTSRQLAGDPLFRLTSRFVVAVLTIARGLLAGISLLHLFLIAPVSSFALPTPFVVYAPLALSAQSIFQALITISLVAVLDAHVMYTPSASASAGATAVVAASGGRGLVVSTGGSDGTRLILALYVAALLLGTLQTPIDHTLYYKYAVNRLGVNEATGAPNAEPNGLISASLVQWDVPTSAEADLCRFGLVTCPAFTRERALLYRSLGIARDTLCIAAFFIASIFFAASPPAARAVGARTPAVVPVIHVRPAGGTSSRSPGVAMAV</sequence>
<keyword evidence="2" id="KW-1133">Transmembrane helix</keyword>
<reference evidence="3" key="1">
    <citation type="submission" date="2021-05" db="EMBL/GenBank/DDBJ databases">
        <title>The genome of the haptophyte Pavlova lutheri (Diacronema luteri, Pavlovales) - a model for lipid biosynthesis in eukaryotic algae.</title>
        <authorList>
            <person name="Hulatt C.J."/>
            <person name="Posewitz M.C."/>
        </authorList>
    </citation>
    <scope>NUCLEOTIDE SEQUENCE</scope>
    <source>
        <strain evidence="3">NIVA-4/92</strain>
    </source>
</reference>